<sequence length="129" mass="15029">MHFSHLVQENFGHKISIKIIHKFLNFEISLYNIYENIPEASNLEIFENEIEIDELEKPAIFALDEKYLTKIFDKLYIEDTSEMDSISTDDDNDLISESCSEELIIEQKESKILTHCVIQIDGESIVEVD</sequence>
<dbReference type="Proteomes" id="UP000789375">
    <property type="component" value="Unassembled WGS sequence"/>
</dbReference>
<dbReference type="AlphaFoldDB" id="A0A9N9EC93"/>
<evidence type="ECO:0000313" key="2">
    <source>
        <dbReference type="Proteomes" id="UP000789375"/>
    </source>
</evidence>
<accession>A0A9N9EC93</accession>
<reference evidence="1" key="1">
    <citation type="submission" date="2021-06" db="EMBL/GenBank/DDBJ databases">
        <authorList>
            <person name="Kallberg Y."/>
            <person name="Tangrot J."/>
            <person name="Rosling A."/>
        </authorList>
    </citation>
    <scope>NUCLEOTIDE SEQUENCE</scope>
    <source>
        <strain evidence="1">87-6 pot B 2015</strain>
    </source>
</reference>
<feature type="non-terminal residue" evidence="1">
    <location>
        <position position="1"/>
    </location>
</feature>
<protein>
    <submittedName>
        <fullName evidence="1">13746_t:CDS:1</fullName>
    </submittedName>
</protein>
<evidence type="ECO:0000313" key="1">
    <source>
        <dbReference type="EMBL" id="CAG8668248.1"/>
    </source>
</evidence>
<gene>
    <name evidence="1" type="ORF">FMOSSE_LOCUS12277</name>
</gene>
<organism evidence="1 2">
    <name type="scientific">Funneliformis mosseae</name>
    <name type="common">Endomycorrhizal fungus</name>
    <name type="synonym">Glomus mosseae</name>
    <dbReference type="NCBI Taxonomy" id="27381"/>
    <lineage>
        <taxon>Eukaryota</taxon>
        <taxon>Fungi</taxon>
        <taxon>Fungi incertae sedis</taxon>
        <taxon>Mucoromycota</taxon>
        <taxon>Glomeromycotina</taxon>
        <taxon>Glomeromycetes</taxon>
        <taxon>Glomerales</taxon>
        <taxon>Glomeraceae</taxon>
        <taxon>Funneliformis</taxon>
    </lineage>
</organism>
<comment type="caution">
    <text evidence="1">The sequence shown here is derived from an EMBL/GenBank/DDBJ whole genome shotgun (WGS) entry which is preliminary data.</text>
</comment>
<proteinExistence type="predicted"/>
<dbReference type="EMBL" id="CAJVPP010005655">
    <property type="protein sequence ID" value="CAG8668248.1"/>
    <property type="molecule type" value="Genomic_DNA"/>
</dbReference>
<name>A0A9N9EC93_FUNMO</name>
<keyword evidence="2" id="KW-1185">Reference proteome</keyword>